<name>A0A1M6NZ58_9FIRM</name>
<gene>
    <name evidence="3" type="ORF">SAMN02745123_00358</name>
</gene>
<evidence type="ECO:0000259" key="2">
    <source>
        <dbReference type="Pfam" id="PF03313"/>
    </source>
</evidence>
<dbReference type="HAMAP" id="MF_01845">
    <property type="entry name" value="UPF0597"/>
    <property type="match status" value="1"/>
</dbReference>
<dbReference type="Proteomes" id="UP000183997">
    <property type="component" value="Unassembled WGS sequence"/>
</dbReference>
<evidence type="ECO:0000313" key="4">
    <source>
        <dbReference type="Proteomes" id="UP000183997"/>
    </source>
</evidence>
<protein>
    <recommendedName>
        <fullName evidence="1">UPF0597 protein SAMN02745123_00358</fullName>
    </recommendedName>
</protein>
<proteinExistence type="inferred from homology"/>
<sequence>MKNNAIFEILDAELVLALGCTEPSAVAYATSLACEQVASCFIDQIEVSASINIIKNVAAVTIPGTDGCGMDLAAALGAVSKRSSKKLEVLSELTAADHDQARKLIRQGRVTVEIADTPYKVYIAATVRTDKGEATVILAGHHTHVARLVVNGKILVDNFPSEGSNYITRLEQELTPDVIWDFSRNIQISKLEMIKQLIKVNTRLGQEGLKNPYGLAVGRSIINGIKDGFYVNDLCSYAMALTAAGSDARMAGCTLPAYANSGSGNQGIQSSLPIVAIAQRLNKDEESMIRAVALSCLITIYIKASFGRLSALCGATVAATGSSCGIVYLLGGNLAQVTFTIKNMLGNVTGMLCDGAKSGCALKIATCTSAAVQSAFLALQNITIRATDGIIEEKVENTVDNLGKLSRLSSTSADRAILDIILNKNM</sequence>
<dbReference type="PIRSF" id="PIRSF006054">
    <property type="entry name" value="UCP006054"/>
    <property type="match status" value="1"/>
</dbReference>
<feature type="domain" description="Serine dehydratase-like alpha subunit" evidence="2">
    <location>
        <begin position="85"/>
        <end position="418"/>
    </location>
</feature>
<accession>A0A1M6NZ58</accession>
<dbReference type="Pfam" id="PF03313">
    <property type="entry name" value="SDH_alpha"/>
    <property type="match status" value="1"/>
</dbReference>
<dbReference type="PROSITE" id="PS51257">
    <property type="entry name" value="PROKAR_LIPOPROTEIN"/>
    <property type="match status" value="1"/>
</dbReference>
<dbReference type="OrthoDB" id="41906at2"/>
<dbReference type="EMBL" id="FRAR01000005">
    <property type="protein sequence ID" value="SHK01009.1"/>
    <property type="molecule type" value="Genomic_DNA"/>
</dbReference>
<dbReference type="GO" id="GO:0080146">
    <property type="term" value="F:L-cysteine desulfhydrase activity"/>
    <property type="evidence" value="ECO:0007669"/>
    <property type="project" value="TreeGrafter"/>
</dbReference>
<dbReference type="PANTHER" id="PTHR30501">
    <property type="entry name" value="UPF0597 PROTEIN YHAM"/>
    <property type="match status" value="1"/>
</dbReference>
<comment type="similarity">
    <text evidence="1">Belongs to the UPF0597 family.</text>
</comment>
<keyword evidence="4" id="KW-1185">Reference proteome</keyword>
<evidence type="ECO:0000256" key="1">
    <source>
        <dbReference type="HAMAP-Rule" id="MF_01845"/>
    </source>
</evidence>
<dbReference type="GO" id="GO:0019450">
    <property type="term" value="P:L-cysteine catabolic process to pyruvate"/>
    <property type="evidence" value="ECO:0007669"/>
    <property type="project" value="TreeGrafter"/>
</dbReference>
<dbReference type="InterPro" id="IPR005130">
    <property type="entry name" value="Ser_deHydtase-like_asu"/>
</dbReference>
<dbReference type="STRING" id="1121421.SAMN02745123_00358"/>
<reference evidence="4" key="1">
    <citation type="submission" date="2016-11" db="EMBL/GenBank/DDBJ databases">
        <authorList>
            <person name="Varghese N."/>
            <person name="Submissions S."/>
        </authorList>
    </citation>
    <scope>NUCLEOTIDE SEQUENCE [LARGE SCALE GENOMIC DNA]</scope>
    <source>
        <strain evidence="4">DSM 10349</strain>
    </source>
</reference>
<dbReference type="PANTHER" id="PTHR30501:SF2">
    <property type="entry name" value="UPF0597 PROTEIN YHAM"/>
    <property type="match status" value="1"/>
</dbReference>
<dbReference type="RefSeq" id="WP_072910569.1">
    <property type="nucleotide sequence ID" value="NZ_FRAR01000005.1"/>
</dbReference>
<evidence type="ECO:0000313" key="3">
    <source>
        <dbReference type="EMBL" id="SHK01009.1"/>
    </source>
</evidence>
<dbReference type="AlphaFoldDB" id="A0A1M6NZ58"/>
<dbReference type="InterPro" id="IPR021144">
    <property type="entry name" value="UPF0597"/>
</dbReference>
<organism evidence="3 4">
    <name type="scientific">Desulforamulus aeronauticus DSM 10349</name>
    <dbReference type="NCBI Taxonomy" id="1121421"/>
    <lineage>
        <taxon>Bacteria</taxon>
        <taxon>Bacillati</taxon>
        <taxon>Bacillota</taxon>
        <taxon>Clostridia</taxon>
        <taxon>Eubacteriales</taxon>
        <taxon>Peptococcaceae</taxon>
        <taxon>Desulforamulus</taxon>
    </lineage>
</organism>